<organism evidence="1 2">
    <name type="scientific">Melia azedarach</name>
    <name type="common">Chinaberry tree</name>
    <dbReference type="NCBI Taxonomy" id="155640"/>
    <lineage>
        <taxon>Eukaryota</taxon>
        <taxon>Viridiplantae</taxon>
        <taxon>Streptophyta</taxon>
        <taxon>Embryophyta</taxon>
        <taxon>Tracheophyta</taxon>
        <taxon>Spermatophyta</taxon>
        <taxon>Magnoliopsida</taxon>
        <taxon>eudicotyledons</taxon>
        <taxon>Gunneridae</taxon>
        <taxon>Pentapetalae</taxon>
        <taxon>rosids</taxon>
        <taxon>malvids</taxon>
        <taxon>Sapindales</taxon>
        <taxon>Meliaceae</taxon>
        <taxon>Melia</taxon>
    </lineage>
</organism>
<dbReference type="Proteomes" id="UP001164539">
    <property type="component" value="Chromosome 10"/>
</dbReference>
<accession>A0ACC1XE29</accession>
<sequence length="151" mass="17352">MASSSKSNAVPPCDVFQPDDEELVFCYLTGKMSGRTVGEGFRYVKDIDVYKYEPSKLSSLAPYFGHGKMYFFSPLDKVSKRNECQETSSRGRLLWRKTEKTYEEIKATNGKSIARKTLLAYYKEDQASAPVKSQWLMKEYMLLHQNDKMVG</sequence>
<gene>
    <name evidence="1" type="ORF">OWV82_019270</name>
</gene>
<evidence type="ECO:0000313" key="2">
    <source>
        <dbReference type="Proteomes" id="UP001164539"/>
    </source>
</evidence>
<reference evidence="1 2" key="1">
    <citation type="journal article" date="2023" name="Science">
        <title>Complex scaffold remodeling in plant triterpene biosynthesis.</title>
        <authorList>
            <person name="De La Pena R."/>
            <person name="Hodgson H."/>
            <person name="Liu J.C."/>
            <person name="Stephenson M.J."/>
            <person name="Martin A.C."/>
            <person name="Owen C."/>
            <person name="Harkess A."/>
            <person name="Leebens-Mack J."/>
            <person name="Jimenez L.E."/>
            <person name="Osbourn A."/>
            <person name="Sattely E.S."/>
        </authorList>
    </citation>
    <scope>NUCLEOTIDE SEQUENCE [LARGE SCALE GENOMIC DNA]</scope>
    <source>
        <strain evidence="2">cv. JPN11</strain>
        <tissue evidence="1">Leaf</tissue>
    </source>
</reference>
<name>A0ACC1XE29_MELAZ</name>
<keyword evidence="2" id="KW-1185">Reference proteome</keyword>
<dbReference type="EMBL" id="CM051403">
    <property type="protein sequence ID" value="KAJ4709488.1"/>
    <property type="molecule type" value="Genomic_DNA"/>
</dbReference>
<protein>
    <submittedName>
        <fullName evidence="1">NAC domain containing protein</fullName>
    </submittedName>
</protein>
<comment type="caution">
    <text evidence="1">The sequence shown here is derived from an EMBL/GenBank/DDBJ whole genome shotgun (WGS) entry which is preliminary data.</text>
</comment>
<evidence type="ECO:0000313" key="1">
    <source>
        <dbReference type="EMBL" id="KAJ4709488.1"/>
    </source>
</evidence>
<proteinExistence type="predicted"/>